<name>A0AAW4TI37_9BURK</name>
<reference evidence="1" key="1">
    <citation type="submission" date="2023-08" db="EMBL/GenBank/DDBJ databases">
        <title>A collection of bacterial strains from the Burkholderia cepacia Research Laboratory and Repository.</title>
        <authorList>
            <person name="Lipuma J."/>
            <person name="Spilker T."/>
        </authorList>
    </citation>
    <scope>NUCLEOTIDE SEQUENCE</scope>
    <source>
        <strain evidence="1">AU0862</strain>
    </source>
</reference>
<evidence type="ECO:0000313" key="1">
    <source>
        <dbReference type="EMBL" id="MCA8379477.1"/>
    </source>
</evidence>
<comment type="caution">
    <text evidence="1">The sequence shown here is derived from an EMBL/GenBank/DDBJ whole genome shotgun (WGS) entry which is preliminary data.</text>
</comment>
<sequence length="288" mass="33351">MKSTHPKSHTKPSVEMQRALDAITGIVTGFDRLTCWIDHPAPDIPVPLVRRYCGEMTITNCYSRPFHPVWQTEIKIFQPSREALIELQRALESRHRIRMGYAELAFDWLVADRNAADTLYRFIVKHMRVPYLRHAVTFEEETAYFAPRAADDLSKNVRNVVLYADRPSKLWGARQDRSPCCHLEHRFHGVDTLAQRGLLSLEDCIRFDHRAYWTEHLRLFRLPSKVELGRWLNPDSIDVSGTALAKRADRFLDRYSHGDTFVLQDCWRGNPSIANVLTPIDNAPFLVA</sequence>
<dbReference type="RefSeq" id="WP_226133663.1">
    <property type="nucleotide sequence ID" value="NZ_JAIZTC010000003.1"/>
</dbReference>
<dbReference type="EMBL" id="JAIZTC010000003">
    <property type="protein sequence ID" value="MCA8379477.1"/>
    <property type="molecule type" value="Genomic_DNA"/>
</dbReference>
<organism evidence="1 2">
    <name type="scientific">Burkholderia cenocepacia</name>
    <dbReference type="NCBI Taxonomy" id="95486"/>
    <lineage>
        <taxon>Bacteria</taxon>
        <taxon>Pseudomonadati</taxon>
        <taxon>Pseudomonadota</taxon>
        <taxon>Betaproteobacteria</taxon>
        <taxon>Burkholderiales</taxon>
        <taxon>Burkholderiaceae</taxon>
        <taxon>Burkholderia</taxon>
        <taxon>Burkholderia cepacia complex</taxon>
    </lineage>
</organism>
<dbReference type="AlphaFoldDB" id="A0AAW4TI37"/>
<evidence type="ECO:0000313" key="2">
    <source>
        <dbReference type="Proteomes" id="UP001199070"/>
    </source>
</evidence>
<proteinExistence type="predicted"/>
<dbReference type="Proteomes" id="UP001199070">
    <property type="component" value="Unassembled WGS sequence"/>
</dbReference>
<gene>
    <name evidence="1" type="ORF">LGN22_11370</name>
</gene>
<accession>A0AAW4TI37</accession>
<protein>
    <submittedName>
        <fullName evidence="1">Uncharacterized protein</fullName>
    </submittedName>
</protein>